<dbReference type="Gene3D" id="2.30.42.10">
    <property type="match status" value="1"/>
</dbReference>
<keyword evidence="6" id="KW-0720">Serine protease</keyword>
<dbReference type="Gene3D" id="2.40.10.120">
    <property type="match status" value="1"/>
</dbReference>
<feature type="compositionally biased region" description="Low complexity" evidence="9">
    <location>
        <begin position="42"/>
        <end position="59"/>
    </location>
</feature>
<protein>
    <submittedName>
        <fullName evidence="12">Do family serine endopeptidase</fullName>
        <ecNumber evidence="12">3.4.21.107</ecNumber>
    </submittedName>
</protein>
<feature type="compositionally biased region" description="Basic and acidic residues" evidence="9">
    <location>
        <begin position="63"/>
        <end position="73"/>
    </location>
</feature>
<dbReference type="EMBL" id="CP098827">
    <property type="protein sequence ID" value="XBO72546.1"/>
    <property type="molecule type" value="Genomic_DNA"/>
</dbReference>
<evidence type="ECO:0000256" key="2">
    <source>
        <dbReference type="ARBA" id="ARBA00022670"/>
    </source>
</evidence>
<evidence type="ECO:0000256" key="7">
    <source>
        <dbReference type="PIRSR" id="PIRSR611782-1"/>
    </source>
</evidence>
<evidence type="ECO:0000313" key="12">
    <source>
        <dbReference type="EMBL" id="XBO72546.1"/>
    </source>
</evidence>
<dbReference type="InterPro" id="IPR009003">
    <property type="entry name" value="Peptidase_S1_PA"/>
</dbReference>
<evidence type="ECO:0000256" key="8">
    <source>
        <dbReference type="PIRSR" id="PIRSR611782-2"/>
    </source>
</evidence>
<sequence length="417" mass="43685">MRRTLSTYIWPVFIGILLAIVLINAFPERLGRLPSPSGDSLTVVPATPPATTTEQQAPQRPAPEVKEAAPLDRRGGPVSYAEAVEKAAPAVVNVYSSRVVERETHPLMSDPFFRQFFGNNDVPSRQRMLSSLGSGVIVSEDGYVLTNHHVISGADQVQVALRDGRETLARVIGTDPESDLAVLKIDLGDLPVIELTDSRKVAVGDVSLAIGNPFGVGQTVTMGIISATGRSHLGLNAYEDFIQTDAAINPGNSGGALINPDGALVGINTAIFSRSGGSQGIGFAIPANLARSILDELVTHGRVIRGWLGIEAQELNQELAASFGLQAPAGVIIAGVVSQGPADRAGLKPGDVLLEVDGRAVIDPRRTMSDIAAVAPGTTLTVSVARDGKPIEVELEVGERPTPQSQSQQTGSSQSAP</sequence>
<dbReference type="PANTHER" id="PTHR22939">
    <property type="entry name" value="SERINE PROTEASE FAMILY S1C HTRA-RELATED"/>
    <property type="match status" value="1"/>
</dbReference>
<feature type="transmembrane region" description="Helical" evidence="10">
    <location>
        <begin position="7"/>
        <end position="26"/>
    </location>
</feature>
<dbReference type="NCBIfam" id="TIGR02037">
    <property type="entry name" value="degP_htrA_DO"/>
    <property type="match status" value="1"/>
</dbReference>
<keyword evidence="10" id="KW-1133">Transmembrane helix</keyword>
<evidence type="ECO:0000256" key="3">
    <source>
        <dbReference type="ARBA" id="ARBA00022729"/>
    </source>
</evidence>
<feature type="binding site" evidence="8">
    <location>
        <begin position="251"/>
        <end position="253"/>
    </location>
    <ligand>
        <name>substrate</name>
    </ligand>
</feature>
<feature type="region of interest" description="Disordered" evidence="9">
    <location>
        <begin position="394"/>
        <end position="417"/>
    </location>
</feature>
<gene>
    <name evidence="12" type="ORF">NFG58_07540</name>
</gene>
<evidence type="ECO:0000256" key="9">
    <source>
        <dbReference type="SAM" id="MobiDB-lite"/>
    </source>
</evidence>
<dbReference type="PRINTS" id="PR00834">
    <property type="entry name" value="PROTEASES2C"/>
</dbReference>
<organism evidence="12">
    <name type="scientific">Halomonas sp. RT37</name>
    <dbReference type="NCBI Taxonomy" id="2950872"/>
    <lineage>
        <taxon>Bacteria</taxon>
        <taxon>Pseudomonadati</taxon>
        <taxon>Pseudomonadota</taxon>
        <taxon>Gammaproteobacteria</taxon>
        <taxon>Oceanospirillales</taxon>
        <taxon>Halomonadaceae</taxon>
        <taxon>Halomonas</taxon>
    </lineage>
</organism>
<keyword evidence="5 12" id="KW-0378">Hydrolase</keyword>
<feature type="active site" description="Charge relay system" evidence="7">
    <location>
        <position position="253"/>
    </location>
</feature>
<feature type="binding site" evidence="8">
    <location>
        <position position="179"/>
    </location>
    <ligand>
        <name>substrate</name>
    </ligand>
</feature>
<evidence type="ECO:0000256" key="5">
    <source>
        <dbReference type="ARBA" id="ARBA00022801"/>
    </source>
</evidence>
<evidence type="ECO:0000256" key="6">
    <source>
        <dbReference type="ARBA" id="ARBA00022825"/>
    </source>
</evidence>
<evidence type="ECO:0000259" key="11">
    <source>
        <dbReference type="PROSITE" id="PS50106"/>
    </source>
</evidence>
<feature type="compositionally biased region" description="Low complexity" evidence="9">
    <location>
        <begin position="404"/>
        <end position="417"/>
    </location>
</feature>
<comment type="similarity">
    <text evidence="1">Belongs to the peptidase S1C family.</text>
</comment>
<dbReference type="SMART" id="SM00228">
    <property type="entry name" value="PDZ"/>
    <property type="match status" value="1"/>
</dbReference>
<evidence type="ECO:0000256" key="10">
    <source>
        <dbReference type="SAM" id="Phobius"/>
    </source>
</evidence>
<dbReference type="InterPro" id="IPR011782">
    <property type="entry name" value="Pept_S1C_Do"/>
</dbReference>
<keyword evidence="2" id="KW-0645">Protease</keyword>
<dbReference type="Pfam" id="PF13365">
    <property type="entry name" value="Trypsin_2"/>
    <property type="match status" value="1"/>
</dbReference>
<dbReference type="InterPro" id="IPR001940">
    <property type="entry name" value="Peptidase_S1C"/>
</dbReference>
<evidence type="ECO:0000256" key="4">
    <source>
        <dbReference type="ARBA" id="ARBA00022737"/>
    </source>
</evidence>
<feature type="active site" description="Charge relay system" evidence="7">
    <location>
        <position position="149"/>
    </location>
</feature>
<proteinExistence type="inferred from homology"/>
<dbReference type="InterPro" id="IPR001478">
    <property type="entry name" value="PDZ"/>
</dbReference>
<dbReference type="SUPFAM" id="SSF50494">
    <property type="entry name" value="Trypsin-like serine proteases"/>
    <property type="match status" value="1"/>
</dbReference>
<keyword evidence="10" id="KW-0472">Membrane</keyword>
<dbReference type="GO" id="GO:0004252">
    <property type="term" value="F:serine-type endopeptidase activity"/>
    <property type="evidence" value="ECO:0007669"/>
    <property type="project" value="InterPro"/>
</dbReference>
<feature type="binding site" evidence="8">
    <location>
        <position position="149"/>
    </location>
    <ligand>
        <name>substrate</name>
    </ligand>
</feature>
<feature type="region of interest" description="Disordered" evidence="9">
    <location>
        <begin position="37"/>
        <end position="73"/>
    </location>
</feature>
<keyword evidence="10" id="KW-0812">Transmembrane</keyword>
<keyword evidence="4" id="KW-0677">Repeat</keyword>
<feature type="active site" description="Charge relay system" evidence="7">
    <location>
        <position position="179"/>
    </location>
</feature>
<feature type="domain" description="PDZ" evidence="11">
    <location>
        <begin position="297"/>
        <end position="361"/>
    </location>
</feature>
<accession>A0AAU7KLL8</accession>
<dbReference type="InterPro" id="IPR036034">
    <property type="entry name" value="PDZ_sf"/>
</dbReference>
<name>A0AAU7KLL8_9GAMM</name>
<dbReference type="FunFam" id="2.40.10.10:FF:000001">
    <property type="entry name" value="Periplasmic serine protease DegS"/>
    <property type="match status" value="1"/>
</dbReference>
<dbReference type="RefSeq" id="WP_348827890.1">
    <property type="nucleotide sequence ID" value="NZ_CP098827.1"/>
</dbReference>
<reference evidence="12" key="1">
    <citation type="submission" date="2022-06" db="EMBL/GenBank/DDBJ databases">
        <title>A novel DMS-producing enzyme.</title>
        <authorList>
            <person name="Zhang Y."/>
        </authorList>
    </citation>
    <scope>NUCLEOTIDE SEQUENCE</scope>
    <source>
        <strain evidence="12">RT37</strain>
    </source>
</reference>
<evidence type="ECO:0000256" key="1">
    <source>
        <dbReference type="ARBA" id="ARBA00010541"/>
    </source>
</evidence>
<dbReference type="PROSITE" id="PS50106">
    <property type="entry name" value="PDZ"/>
    <property type="match status" value="1"/>
</dbReference>
<dbReference type="SUPFAM" id="SSF50156">
    <property type="entry name" value="PDZ domain-like"/>
    <property type="match status" value="1"/>
</dbReference>
<dbReference type="GO" id="GO:0006508">
    <property type="term" value="P:proteolysis"/>
    <property type="evidence" value="ECO:0007669"/>
    <property type="project" value="UniProtKB-KW"/>
</dbReference>
<dbReference type="PANTHER" id="PTHR22939:SF129">
    <property type="entry name" value="SERINE PROTEASE HTRA2, MITOCHONDRIAL"/>
    <property type="match status" value="1"/>
</dbReference>
<dbReference type="Pfam" id="PF13180">
    <property type="entry name" value="PDZ_2"/>
    <property type="match status" value="1"/>
</dbReference>
<dbReference type="EC" id="3.4.21.107" evidence="12"/>
<dbReference type="CDD" id="cd10839">
    <property type="entry name" value="cpPDZ1_DegP-like"/>
    <property type="match status" value="1"/>
</dbReference>
<dbReference type="AlphaFoldDB" id="A0AAU7KLL8"/>
<keyword evidence="3" id="KW-0732">Signal</keyword>